<name>A0A921NTL0_9GAMM</name>
<dbReference type="InterPro" id="IPR014548">
    <property type="entry name" value="Ac_Trasf"/>
</dbReference>
<dbReference type="PANTHER" id="PTHR30606:SF9">
    <property type="entry name" value="LIPID A BIOSYNTHESIS LAUROYLTRANSFERASE"/>
    <property type="match status" value="1"/>
</dbReference>
<comment type="subcellular location">
    <subcellularLocation>
        <location evidence="1">Cell inner membrane</location>
    </subcellularLocation>
</comment>
<dbReference type="GO" id="GO:0016746">
    <property type="term" value="F:acyltransferase activity"/>
    <property type="evidence" value="ECO:0007669"/>
    <property type="project" value="UniProtKB-KW"/>
</dbReference>
<dbReference type="GO" id="GO:0009247">
    <property type="term" value="P:glycolipid biosynthetic process"/>
    <property type="evidence" value="ECO:0007669"/>
    <property type="project" value="UniProtKB-ARBA"/>
</dbReference>
<reference evidence="8" key="1">
    <citation type="submission" date="2017-10" db="EMBL/GenBank/DDBJ databases">
        <title>Whole genome sequencing of members of genus Pseudoxanthomonas.</title>
        <authorList>
            <person name="Kumar S."/>
            <person name="Bansal K."/>
            <person name="Kaur A."/>
            <person name="Patil P."/>
            <person name="Sharma S."/>
            <person name="Patil P.B."/>
        </authorList>
    </citation>
    <scope>NUCLEOTIDE SEQUENCE</scope>
    <source>
        <strain evidence="8">DSM 22914</strain>
    </source>
</reference>
<evidence type="ECO:0000256" key="3">
    <source>
        <dbReference type="ARBA" id="ARBA00022519"/>
    </source>
</evidence>
<dbReference type="Pfam" id="PF03279">
    <property type="entry name" value="Lip_A_acyltrans"/>
    <property type="match status" value="1"/>
</dbReference>
<dbReference type="EMBL" id="PDWK01000031">
    <property type="protein sequence ID" value="KAF1688948.1"/>
    <property type="molecule type" value="Genomic_DNA"/>
</dbReference>
<evidence type="ECO:0000256" key="2">
    <source>
        <dbReference type="ARBA" id="ARBA00022475"/>
    </source>
</evidence>
<feature type="compositionally biased region" description="Low complexity" evidence="7">
    <location>
        <begin position="311"/>
        <end position="323"/>
    </location>
</feature>
<proteinExistence type="predicted"/>
<dbReference type="PANTHER" id="PTHR30606">
    <property type="entry name" value="LIPID A BIOSYNTHESIS LAUROYL ACYLTRANSFERASE"/>
    <property type="match status" value="1"/>
</dbReference>
<evidence type="ECO:0000256" key="7">
    <source>
        <dbReference type="SAM" id="MobiDB-lite"/>
    </source>
</evidence>
<dbReference type="PIRSF" id="PIRSF028561">
    <property type="entry name" value="Ac_Trasf"/>
    <property type="match status" value="1"/>
</dbReference>
<dbReference type="GO" id="GO:0005886">
    <property type="term" value="C:plasma membrane"/>
    <property type="evidence" value="ECO:0007669"/>
    <property type="project" value="UniProtKB-SubCell"/>
</dbReference>
<evidence type="ECO:0000256" key="6">
    <source>
        <dbReference type="ARBA" id="ARBA00023315"/>
    </source>
</evidence>
<keyword evidence="2" id="KW-1003">Cell membrane</keyword>
<dbReference type="AlphaFoldDB" id="A0A921NTL0"/>
<evidence type="ECO:0000256" key="1">
    <source>
        <dbReference type="ARBA" id="ARBA00004533"/>
    </source>
</evidence>
<evidence type="ECO:0000313" key="8">
    <source>
        <dbReference type="EMBL" id="KAF1688948.1"/>
    </source>
</evidence>
<sequence>MAEAGLPEWKRRPEGGGRFGVWLIGAIARYGGRTVARLCLYPITLYFLLVRGPERRASRAWLRRAADPSAGWRAVARHIHTFAATILDRVFLLGGRLHHFDIRVHGLPALEALLDAGRGALLFGSHLGSFDALRVLSRRRPGLKLRIVLDRGQNPVLTSVFDALDPDLAAGVIDGGQPGPAIALQIQQALQEGALVALLVDRAQPHEDTVAVPFFGAPARLPLTPWRLALALRAPVLLCFGLYRGGNRYELHFEPFADPRGEVPPRDRRDAHVRAQAAAYAARLEHHARGAPYNWFNFYDFWNEESDDAAPHSAPPGAAAGRRAAVRRG</sequence>
<keyword evidence="6 8" id="KW-0012">Acyltransferase</keyword>
<accession>A0A921NTL0</accession>
<dbReference type="CDD" id="cd07984">
    <property type="entry name" value="LPLAT_LABLAT-like"/>
    <property type="match status" value="1"/>
</dbReference>
<dbReference type="RefSeq" id="WP_162124464.1">
    <property type="nucleotide sequence ID" value="NZ_PDWK01000031.1"/>
</dbReference>
<keyword evidence="4" id="KW-0808">Transferase</keyword>
<protein>
    <submittedName>
        <fullName evidence="8">Acyltransferase</fullName>
    </submittedName>
</protein>
<evidence type="ECO:0000256" key="5">
    <source>
        <dbReference type="ARBA" id="ARBA00023136"/>
    </source>
</evidence>
<keyword evidence="9" id="KW-1185">Reference proteome</keyword>
<dbReference type="Proteomes" id="UP000717981">
    <property type="component" value="Unassembled WGS sequence"/>
</dbReference>
<dbReference type="OrthoDB" id="9808633at2"/>
<evidence type="ECO:0000313" key="9">
    <source>
        <dbReference type="Proteomes" id="UP000717981"/>
    </source>
</evidence>
<feature type="region of interest" description="Disordered" evidence="7">
    <location>
        <begin position="306"/>
        <end position="329"/>
    </location>
</feature>
<keyword evidence="5" id="KW-0472">Membrane</keyword>
<keyword evidence="3" id="KW-0997">Cell inner membrane</keyword>
<evidence type="ECO:0000256" key="4">
    <source>
        <dbReference type="ARBA" id="ARBA00022679"/>
    </source>
</evidence>
<gene>
    <name evidence="8" type="ORF">CR938_07780</name>
</gene>
<comment type="caution">
    <text evidence="8">The sequence shown here is derived from an EMBL/GenBank/DDBJ whole genome shotgun (WGS) entry which is preliminary data.</text>
</comment>
<dbReference type="InterPro" id="IPR004960">
    <property type="entry name" value="LipA_acyltrans"/>
</dbReference>
<organism evidence="8 9">
    <name type="scientific">Pseudoxanthomonas taiwanensis</name>
    <dbReference type="NCBI Taxonomy" id="176598"/>
    <lineage>
        <taxon>Bacteria</taxon>
        <taxon>Pseudomonadati</taxon>
        <taxon>Pseudomonadota</taxon>
        <taxon>Gammaproteobacteria</taxon>
        <taxon>Lysobacterales</taxon>
        <taxon>Lysobacteraceae</taxon>
        <taxon>Pseudoxanthomonas</taxon>
    </lineage>
</organism>